<dbReference type="InterPro" id="IPR001881">
    <property type="entry name" value="EGF-like_Ca-bd_dom"/>
</dbReference>
<feature type="domain" description="EGF-like" evidence="14">
    <location>
        <begin position="1529"/>
        <end position="1570"/>
    </location>
</feature>
<protein>
    <submittedName>
        <fullName evidence="15">Fibrillin-2</fullName>
    </submittedName>
</protein>
<dbReference type="FunFam" id="2.10.25.10:FF:000014">
    <property type="entry name" value="Latent-transforming growth factor beta-binding protein 3"/>
    <property type="match status" value="1"/>
</dbReference>
<feature type="compositionally biased region" description="Low complexity" evidence="13">
    <location>
        <begin position="1437"/>
        <end position="1455"/>
    </location>
</feature>
<feature type="region of interest" description="Disordered" evidence="13">
    <location>
        <begin position="1"/>
        <end position="23"/>
    </location>
</feature>
<dbReference type="OMA" id="TSSNHNC"/>
<feature type="region of interest" description="Disordered" evidence="13">
    <location>
        <begin position="233"/>
        <end position="297"/>
    </location>
</feature>
<evidence type="ECO:0000256" key="12">
    <source>
        <dbReference type="PROSITE-ProRule" id="PRU00076"/>
    </source>
</evidence>
<evidence type="ECO:0000256" key="11">
    <source>
        <dbReference type="ARBA" id="ARBA00023180"/>
    </source>
</evidence>
<dbReference type="GO" id="GO:0005509">
    <property type="term" value="F:calcium ion binding"/>
    <property type="evidence" value="ECO:0007669"/>
    <property type="project" value="InterPro"/>
</dbReference>
<evidence type="ECO:0000256" key="10">
    <source>
        <dbReference type="ARBA" id="ARBA00023157"/>
    </source>
</evidence>
<name>A0A026WNQ2_OOCBI</name>
<dbReference type="Pfam" id="PF14670">
    <property type="entry name" value="FXa_inhibition"/>
    <property type="match status" value="1"/>
</dbReference>
<dbReference type="PROSITE" id="PS01186">
    <property type="entry name" value="EGF_2"/>
    <property type="match status" value="3"/>
</dbReference>
<dbReference type="GO" id="GO:0006334">
    <property type="term" value="P:nucleosome assembly"/>
    <property type="evidence" value="ECO:0007669"/>
    <property type="project" value="InterPro"/>
</dbReference>
<dbReference type="Pfam" id="PF12662">
    <property type="entry name" value="cEGF"/>
    <property type="match status" value="2"/>
</dbReference>
<dbReference type="Gene3D" id="1.20.5.1500">
    <property type="match status" value="1"/>
</dbReference>
<dbReference type="Gene3D" id="3.30.1120.90">
    <property type="entry name" value="Nucleosome assembly protein"/>
    <property type="match status" value="1"/>
</dbReference>
<comment type="similarity">
    <text evidence="2">Belongs to the fibulin family.</text>
</comment>
<evidence type="ECO:0000256" key="5">
    <source>
        <dbReference type="ARBA" id="ARBA00022530"/>
    </source>
</evidence>
<keyword evidence="10" id="KW-1015">Disulfide bond</keyword>
<dbReference type="STRING" id="2015173.A0A026WNQ2"/>
<dbReference type="SUPFAM" id="SSF57196">
    <property type="entry name" value="EGF/Laminin"/>
    <property type="match status" value="4"/>
</dbReference>
<dbReference type="InterPro" id="IPR026823">
    <property type="entry name" value="cEGF"/>
</dbReference>
<comment type="subcellular location">
    <subcellularLocation>
        <location evidence="1">Secreted</location>
        <location evidence="1">Extracellular space</location>
        <location evidence="1">Extracellular matrix</location>
    </subcellularLocation>
</comment>
<proteinExistence type="inferred from homology"/>
<keyword evidence="9" id="KW-0106">Calcium</keyword>
<evidence type="ECO:0000256" key="7">
    <source>
        <dbReference type="ARBA" id="ARBA00022729"/>
    </source>
</evidence>
<keyword evidence="8" id="KW-0677">Repeat</keyword>
<dbReference type="Pfam" id="PF00956">
    <property type="entry name" value="NAP"/>
    <property type="match status" value="1"/>
</dbReference>
<accession>A0A026WNQ2</accession>
<evidence type="ECO:0000313" key="15">
    <source>
        <dbReference type="EMBL" id="EZA57677.1"/>
    </source>
</evidence>
<dbReference type="FunFam" id="2.10.25.10:FF:000326">
    <property type="entry name" value="Multiple EGF like domains 6"/>
    <property type="match status" value="1"/>
</dbReference>
<comment type="similarity">
    <text evidence="3">Belongs to the nucleosome assembly protein (NAP) family.</text>
</comment>
<dbReference type="Proteomes" id="UP000053097">
    <property type="component" value="Unassembled WGS sequence"/>
</dbReference>
<dbReference type="InterPro" id="IPR018097">
    <property type="entry name" value="EGF_Ca-bd_CS"/>
</dbReference>
<dbReference type="EMBL" id="KK107139">
    <property type="protein sequence ID" value="EZA57677.1"/>
    <property type="molecule type" value="Genomic_DNA"/>
</dbReference>
<reference evidence="15 16" key="1">
    <citation type="journal article" date="2014" name="Curr. Biol.">
        <title>The genome of the clonal raider ant Cerapachys biroi.</title>
        <authorList>
            <person name="Oxley P.R."/>
            <person name="Ji L."/>
            <person name="Fetter-Pruneda I."/>
            <person name="McKenzie S.K."/>
            <person name="Li C."/>
            <person name="Hu H."/>
            <person name="Zhang G."/>
            <person name="Kronauer D.J."/>
        </authorList>
    </citation>
    <scope>NUCLEOTIDE SEQUENCE [LARGE SCALE GENOMIC DNA]</scope>
</reference>
<dbReference type="SMART" id="SM00179">
    <property type="entry name" value="EGF_CA"/>
    <property type="match status" value="22"/>
</dbReference>
<dbReference type="Pfam" id="PF22914">
    <property type="entry name" value="Fibulin_C"/>
    <property type="match status" value="1"/>
</dbReference>
<dbReference type="InterPro" id="IPR037231">
    <property type="entry name" value="NAP-like_sf"/>
</dbReference>
<keyword evidence="6 12" id="KW-0245">EGF-like domain</keyword>
<dbReference type="FunFam" id="3.30.1120.90:FF:000002">
    <property type="entry name" value="Testis-specific Y-encoded-like protein 2"/>
    <property type="match status" value="1"/>
</dbReference>
<feature type="domain" description="EGF-like" evidence="14">
    <location>
        <begin position="1616"/>
        <end position="1656"/>
    </location>
</feature>
<dbReference type="InterPro" id="IPR009030">
    <property type="entry name" value="Growth_fac_rcpt_cys_sf"/>
</dbReference>
<dbReference type="InterPro" id="IPR000152">
    <property type="entry name" value="EGF-type_Asp/Asn_hydroxyl_site"/>
</dbReference>
<dbReference type="OrthoDB" id="19419at2759"/>
<evidence type="ECO:0000259" key="14">
    <source>
        <dbReference type="PROSITE" id="PS50026"/>
    </source>
</evidence>
<dbReference type="InterPro" id="IPR050751">
    <property type="entry name" value="ECM_structural_protein"/>
</dbReference>
<evidence type="ECO:0000256" key="6">
    <source>
        <dbReference type="ARBA" id="ARBA00022536"/>
    </source>
</evidence>
<evidence type="ECO:0000313" key="16">
    <source>
        <dbReference type="Proteomes" id="UP000053097"/>
    </source>
</evidence>
<evidence type="ECO:0000256" key="3">
    <source>
        <dbReference type="ARBA" id="ARBA00009947"/>
    </source>
</evidence>
<dbReference type="FunFam" id="2.10.25.10:FF:000038">
    <property type="entry name" value="Fibrillin 2"/>
    <property type="match status" value="1"/>
</dbReference>
<dbReference type="PANTHER" id="PTHR24034">
    <property type="entry name" value="EGF-LIKE DOMAIN-CONTAINING PROTEIN"/>
    <property type="match status" value="1"/>
</dbReference>
<feature type="domain" description="EGF-like" evidence="14">
    <location>
        <begin position="1571"/>
        <end position="1615"/>
    </location>
</feature>
<keyword evidence="16" id="KW-1185">Reference proteome</keyword>
<sequence>MSSPTKKARELEDPGSGEGDARDYDIEIQKTLEEIDGCQNQIDGLNEKASDEILEVEKKYNKLRKPYFQKRNDIIKRIPNFWVTAFVNNKEIAEILEEDEEDALRFLNKLEVEEFEDIKSGYRINFYFDENPYFENDVLTKEFHLGSSGDPASQSTPIRWKEGADLTKRTKTKAPLKGRKRPLKHRSFFDWFTDHGDPSSDEIAELIKDDMWPNPLQYYLAPDIDVENGIEVDGEECESEEEEEEEDGADDGDEGGEGEEGDDSIVVVEDDVDEDDDEEEAVNDEDDGVNEEDDLLVDDECVDREDSYLVTLKICIYVDNIATVAEGRIEERFEKCCSLGTSWAKEGLRCEKFTGPVTGVPRVEQGLCLETVDICCVRAYHELQCEKGKADARQGLACVTSTTKSRAPGRGDYHRDCCEGCKLGILTGSMSQGCSFKSFSFGIPWDPAFLECCHEVSPSSTTDLTKLDDICQLMKGMLCSDICVPTPGSYYCKCRDGFTLLEDGKTCRQDLPTDRCKSTHPCEHRCTDNGVAVICSCNPGYGLADDGRSCIPKSSKNKKPHVNDDDDLSPLCPSGYRYNATNQVCDDVDECLESSVCAGEGCQNTIGSYICTGKSVKDAPYETCPPGYQWESRTGMCEDIDECVVLPNACVFDKPFCVNTQGSYTCLEMTGVKSCPAGFKFDKLLQQCKDVDECAEEIHSCLADVEQCRNTEGAYECDIKCEKGFKYSNSLDICVDIDECVESNNPCSDLDTVCVNTIGAYECTRTSANSLPRSSIGIEPSPHQENMRPSSATCSAGYKPANNSRIMTCIDVDECNEQLHSCELGERCVNEIGSYRCVPENGKADKSDDDQHDVRYSRDYKPEETSISPAINKIEDCGSGYFFDGKSRRCIDVDECANGLALCGISERCVNTNGGYRCSPICSPGFRPRNSSRTANETKEFCEDIDECLLGLHTCNVLTHRCLNTNGSYACEILTTTSTSTSTSTSTTTSTVATTTKTSSTTKRPFFISPYNRVPTSRSNLSTDRYWSTEPCKLGYKRDASTGYCVDIDECVVGPGCRDHEKCTNTPGGYDCSSLCSTGWYFSTTTKGCQDVDECLLGRHDCPQGTHRCVNTNGSFICELIPPCDRGFRRAFNGTCLDIDECSESLHNCRLDLHQYCVNREGSFECLTRLPSCPSGYQYSLGTRQCEDIDECLTGQYKCDARMSERCVNLPGTYRCERPPPPRQRQRPACPSGYRYHPRLRRCTDIDECAEGLDTCGDEVCYNQPGGYSCAKLPVPITRRPTTTPMPALANEKCVDGTRFVRNRGCVDINECKEIEDACSSNEECVNTMSSYKCICKTGFRRDNLTQACVDINECQLQENDCLPTQRCDNTIGSYTCTRFLPCGTGYTLNAATEICEDDDECVLGTHDCGAGYQCRNTLGSYRCDRIPRVPSPQPRTSPTTMRTTTTTIPTTTKSTSLAPITSRTNCPRGFEPGSGGKCEDIDECQRTPNLCGRFMCINTLGSYKCTSSRVICGPGYTLDPVSGQYCIDVDECREGIHECDKDQTCENRQGGYHCICPPGHAAGPNNDCVDIDECSIYGNSICGSNGRCENTAGSYRCVCKEGFENVGGNAGTCQDIDECQRAPGLCQHVCLNVWGSYRCGCEAGFRLSADNRSCSDVDECMEFKDNNLCIGICENTPGSYACKCPNGYKLSTDGRTCLDIDECASGNVCRGPDEMCQNMRGSYRCNRLDCPSGYQRDSARKNRCVRSTKYCNVDDLACLRSPSHYSYNFITFVSMLPIPNSGPLELFTMRGTHQPESTIQFTMALVDVRALPGVARATESCFALKRPTPSQVILVLTRSIPGPQDIELDLSMEVYHGSRFVGSAVAKIFIFVSQYEF</sequence>
<feature type="domain" description="EGF-like" evidence="14">
    <location>
        <begin position="1308"/>
        <end position="1346"/>
    </location>
</feature>
<dbReference type="FunFam" id="2.10.25.10:FF:000005">
    <property type="entry name" value="Fibrillin 2"/>
    <property type="match status" value="2"/>
</dbReference>
<dbReference type="PROSITE" id="PS01187">
    <property type="entry name" value="EGF_CA"/>
    <property type="match status" value="8"/>
</dbReference>
<dbReference type="SMART" id="SM00181">
    <property type="entry name" value="EGF"/>
    <property type="match status" value="16"/>
</dbReference>
<dbReference type="GO" id="GO:0005634">
    <property type="term" value="C:nucleus"/>
    <property type="evidence" value="ECO:0007669"/>
    <property type="project" value="InterPro"/>
</dbReference>
<dbReference type="CDD" id="cd00054">
    <property type="entry name" value="EGF_CA"/>
    <property type="match status" value="7"/>
</dbReference>
<keyword evidence="4" id="KW-0964">Secreted</keyword>
<evidence type="ECO:0000256" key="8">
    <source>
        <dbReference type="ARBA" id="ARBA00022737"/>
    </source>
</evidence>
<dbReference type="InterPro" id="IPR002164">
    <property type="entry name" value="NAP_family"/>
</dbReference>
<dbReference type="SUPFAM" id="SSF57184">
    <property type="entry name" value="Growth factor receptor domain"/>
    <property type="match status" value="8"/>
</dbReference>
<dbReference type="PANTHER" id="PTHR24034:SF209">
    <property type="entry name" value="EGF-LIKE DOMAIN-CONTAINING PROTEIN"/>
    <property type="match status" value="1"/>
</dbReference>
<evidence type="ECO:0000256" key="4">
    <source>
        <dbReference type="ARBA" id="ARBA00022525"/>
    </source>
</evidence>
<dbReference type="InterPro" id="IPR049883">
    <property type="entry name" value="NOTCH1_EGF-like"/>
</dbReference>
<organism evidence="15 16">
    <name type="scientific">Ooceraea biroi</name>
    <name type="common">Clonal raider ant</name>
    <name type="synonym">Cerapachys biroi</name>
    <dbReference type="NCBI Taxonomy" id="2015173"/>
    <lineage>
        <taxon>Eukaryota</taxon>
        <taxon>Metazoa</taxon>
        <taxon>Ecdysozoa</taxon>
        <taxon>Arthropoda</taxon>
        <taxon>Hexapoda</taxon>
        <taxon>Insecta</taxon>
        <taxon>Pterygota</taxon>
        <taxon>Neoptera</taxon>
        <taxon>Endopterygota</taxon>
        <taxon>Hymenoptera</taxon>
        <taxon>Apocrita</taxon>
        <taxon>Aculeata</taxon>
        <taxon>Formicoidea</taxon>
        <taxon>Formicidae</taxon>
        <taxon>Dorylinae</taxon>
        <taxon>Ooceraea</taxon>
    </lineage>
</organism>
<comment type="caution">
    <text evidence="12">Lacks conserved residue(s) required for the propagation of feature annotation.</text>
</comment>
<evidence type="ECO:0000256" key="1">
    <source>
        <dbReference type="ARBA" id="ARBA00004498"/>
    </source>
</evidence>
<keyword evidence="7" id="KW-0732">Signal</keyword>
<evidence type="ECO:0000256" key="13">
    <source>
        <dbReference type="SAM" id="MobiDB-lite"/>
    </source>
</evidence>
<dbReference type="PROSITE" id="PS00010">
    <property type="entry name" value="ASX_HYDROXYL"/>
    <property type="match status" value="5"/>
</dbReference>
<evidence type="ECO:0000256" key="2">
    <source>
        <dbReference type="ARBA" id="ARBA00006127"/>
    </source>
</evidence>
<dbReference type="InterPro" id="IPR055088">
    <property type="entry name" value="Fibulin_C"/>
</dbReference>
<dbReference type="FunFam" id="2.10.25.10:FF:000139">
    <property type="entry name" value="Fibulin-1"/>
    <property type="match status" value="1"/>
</dbReference>
<dbReference type="Gene3D" id="2.10.25.10">
    <property type="entry name" value="Laminin"/>
    <property type="match status" value="23"/>
</dbReference>
<dbReference type="SUPFAM" id="SSF143113">
    <property type="entry name" value="NAP-like"/>
    <property type="match status" value="1"/>
</dbReference>
<feature type="region of interest" description="Disordered" evidence="13">
    <location>
        <begin position="1430"/>
        <end position="1455"/>
    </location>
</feature>
<keyword evidence="5" id="KW-0272">Extracellular matrix</keyword>
<dbReference type="PROSITE" id="PS50026">
    <property type="entry name" value="EGF_3"/>
    <property type="match status" value="4"/>
</dbReference>
<dbReference type="InterPro" id="IPR000742">
    <property type="entry name" value="EGF"/>
</dbReference>
<keyword evidence="11" id="KW-0325">Glycoprotein</keyword>
<gene>
    <name evidence="15" type="ORF">X777_00777</name>
</gene>
<dbReference type="Pfam" id="PF07645">
    <property type="entry name" value="EGF_CA"/>
    <property type="match status" value="18"/>
</dbReference>
<evidence type="ECO:0000256" key="9">
    <source>
        <dbReference type="ARBA" id="ARBA00022837"/>
    </source>
</evidence>